<dbReference type="EMBL" id="CM042045">
    <property type="protein sequence ID" value="KAI3683987.1"/>
    <property type="molecule type" value="Genomic_DNA"/>
</dbReference>
<protein>
    <submittedName>
        <fullName evidence="1">Uncharacterized protein</fullName>
    </submittedName>
</protein>
<comment type="caution">
    <text evidence="1">The sequence shown here is derived from an EMBL/GenBank/DDBJ whole genome shotgun (WGS) entry which is preliminary data.</text>
</comment>
<accession>A0ACB8YE97</accession>
<keyword evidence="2" id="KW-1185">Reference proteome</keyword>
<proteinExistence type="predicted"/>
<sequence>MATHTTILGQQSQAQHTIIPVGIYLMLTTTYHRGRRQDFLDISVSLYTASIEGDLKAAKVILKGHGDLVRYSITERKETPLHVAAAGHSIKFVRYLVNMMSMVDLEHQNEDGNTTFCIAAISGNVGMAKVMFEKNQTLLIIRGSENKMPLYLSAFHGNQDMVTFLYNQLSDKIGWTNDDIDRVLLKCIQADIFGIKYILILFIFMKFLLNRMIVKHFVDVAQRILKENVELP</sequence>
<reference evidence="2" key="1">
    <citation type="journal article" date="2022" name="Mol. Ecol. Resour.">
        <title>The genomes of chicory, endive, great burdock and yacon provide insights into Asteraceae palaeo-polyploidization history and plant inulin production.</title>
        <authorList>
            <person name="Fan W."/>
            <person name="Wang S."/>
            <person name="Wang H."/>
            <person name="Wang A."/>
            <person name="Jiang F."/>
            <person name="Liu H."/>
            <person name="Zhao H."/>
            <person name="Xu D."/>
            <person name="Zhang Y."/>
        </authorList>
    </citation>
    <scope>NUCLEOTIDE SEQUENCE [LARGE SCALE GENOMIC DNA]</scope>
    <source>
        <strain evidence="2">cv. Yunnan</strain>
    </source>
</reference>
<evidence type="ECO:0000313" key="2">
    <source>
        <dbReference type="Proteomes" id="UP001056120"/>
    </source>
</evidence>
<name>A0ACB8YE97_9ASTR</name>
<reference evidence="1 2" key="2">
    <citation type="journal article" date="2022" name="Mol. Ecol. Resour.">
        <title>The genomes of chicory, endive, great burdock and yacon provide insights into Asteraceae paleo-polyploidization history and plant inulin production.</title>
        <authorList>
            <person name="Fan W."/>
            <person name="Wang S."/>
            <person name="Wang H."/>
            <person name="Wang A."/>
            <person name="Jiang F."/>
            <person name="Liu H."/>
            <person name="Zhao H."/>
            <person name="Xu D."/>
            <person name="Zhang Y."/>
        </authorList>
    </citation>
    <scope>NUCLEOTIDE SEQUENCE [LARGE SCALE GENOMIC DNA]</scope>
    <source>
        <strain evidence="2">cv. Yunnan</strain>
        <tissue evidence="1">Leaves</tissue>
    </source>
</reference>
<gene>
    <name evidence="1" type="ORF">L1987_84505</name>
</gene>
<evidence type="ECO:0000313" key="1">
    <source>
        <dbReference type="EMBL" id="KAI3683987.1"/>
    </source>
</evidence>
<organism evidence="1 2">
    <name type="scientific">Smallanthus sonchifolius</name>
    <dbReference type="NCBI Taxonomy" id="185202"/>
    <lineage>
        <taxon>Eukaryota</taxon>
        <taxon>Viridiplantae</taxon>
        <taxon>Streptophyta</taxon>
        <taxon>Embryophyta</taxon>
        <taxon>Tracheophyta</taxon>
        <taxon>Spermatophyta</taxon>
        <taxon>Magnoliopsida</taxon>
        <taxon>eudicotyledons</taxon>
        <taxon>Gunneridae</taxon>
        <taxon>Pentapetalae</taxon>
        <taxon>asterids</taxon>
        <taxon>campanulids</taxon>
        <taxon>Asterales</taxon>
        <taxon>Asteraceae</taxon>
        <taxon>Asteroideae</taxon>
        <taxon>Heliantheae alliance</taxon>
        <taxon>Millerieae</taxon>
        <taxon>Smallanthus</taxon>
    </lineage>
</organism>
<dbReference type="Proteomes" id="UP001056120">
    <property type="component" value="Linkage Group LG28"/>
</dbReference>